<organism evidence="2">
    <name type="scientific">Marseillevirus LCMAC201</name>
    <dbReference type="NCBI Taxonomy" id="2506605"/>
    <lineage>
        <taxon>Viruses</taxon>
        <taxon>Varidnaviria</taxon>
        <taxon>Bamfordvirae</taxon>
        <taxon>Nucleocytoviricota</taxon>
        <taxon>Megaviricetes</taxon>
        <taxon>Pimascovirales</taxon>
        <taxon>Pimascovirales incertae sedis</taxon>
        <taxon>Marseilleviridae</taxon>
    </lineage>
</organism>
<feature type="compositionally biased region" description="Basic and acidic residues" evidence="1">
    <location>
        <begin position="109"/>
        <end position="119"/>
    </location>
</feature>
<sequence length="347" mass="41272">MEESDSIMHVTQGLGAAWLPNIRGCASITVYWPRYPFLIRRILQDGGKKYKNNFKLNVDIYSCSITDIELVNTDEDDDVNTDEDDDVNTAHLNECKSFMEILLSVSEKETNYEKHDPHNPNRRTPKTSQKNGHQYSLFFKSYKEIKYILNHWYKQIYSIQSNSDLNELLKEFNERIRFEQDNTKMKLTIKNDGSDDHNMGYVYISNNDYYIDTLVFEYNKIYGKVKITGESFNKALRKIDHDDGKFDMDVEQLHFYFLYSIEKYIDDYLTKNNLEGIRFEKLGTTIIPIRRLDLINICSTEFNEDEHKMHNYFKTNREVINNFILKYNNFNAEPYNNWKISNSVHLK</sequence>
<dbReference type="EMBL" id="MK500347">
    <property type="protein sequence ID" value="QBK87283.1"/>
    <property type="molecule type" value="Genomic_DNA"/>
</dbReference>
<proteinExistence type="predicted"/>
<accession>A0A481YVG0</accession>
<protein>
    <submittedName>
        <fullName evidence="2">Uncharacterized protein</fullName>
    </submittedName>
</protein>
<gene>
    <name evidence="2" type="ORF">LCMAC201_01850</name>
</gene>
<name>A0A481YVG0_9VIRU</name>
<reference evidence="2" key="1">
    <citation type="journal article" date="2019" name="MBio">
        <title>Virus Genomes from Deep Sea Sediments Expand the Ocean Megavirome and Support Independent Origins of Viral Gigantism.</title>
        <authorList>
            <person name="Backstrom D."/>
            <person name="Yutin N."/>
            <person name="Jorgensen S.L."/>
            <person name="Dharamshi J."/>
            <person name="Homa F."/>
            <person name="Zaremba-Niedwiedzka K."/>
            <person name="Spang A."/>
            <person name="Wolf Y.I."/>
            <person name="Koonin E.V."/>
            <person name="Ettema T.J."/>
        </authorList>
    </citation>
    <scope>NUCLEOTIDE SEQUENCE</scope>
</reference>
<evidence type="ECO:0000313" key="2">
    <source>
        <dbReference type="EMBL" id="QBK87283.1"/>
    </source>
</evidence>
<evidence type="ECO:0000256" key="1">
    <source>
        <dbReference type="SAM" id="MobiDB-lite"/>
    </source>
</evidence>
<feature type="region of interest" description="Disordered" evidence="1">
    <location>
        <begin position="109"/>
        <end position="131"/>
    </location>
</feature>